<keyword evidence="1" id="KW-0067">ATP-binding</keyword>
<evidence type="ECO:0000259" key="3">
    <source>
        <dbReference type="PROSITE" id="PS50042"/>
    </source>
</evidence>
<dbReference type="Gene3D" id="3.40.850.10">
    <property type="entry name" value="Kinesin motor domain"/>
    <property type="match status" value="1"/>
</dbReference>
<dbReference type="SUPFAM" id="SSF51206">
    <property type="entry name" value="cAMP-binding domain-like"/>
    <property type="match status" value="1"/>
</dbReference>
<dbReference type="GO" id="GO:0005871">
    <property type="term" value="C:kinesin complex"/>
    <property type="evidence" value="ECO:0007669"/>
    <property type="project" value="TreeGrafter"/>
</dbReference>
<dbReference type="GO" id="GO:0008017">
    <property type="term" value="F:microtubule binding"/>
    <property type="evidence" value="ECO:0007669"/>
    <property type="project" value="InterPro"/>
</dbReference>
<dbReference type="GO" id="GO:0007018">
    <property type="term" value="P:microtubule-based movement"/>
    <property type="evidence" value="ECO:0007669"/>
    <property type="project" value="InterPro"/>
</dbReference>
<dbReference type="Proteomes" id="UP000054408">
    <property type="component" value="Unassembled WGS sequence"/>
</dbReference>
<dbReference type="GO" id="GO:0003777">
    <property type="term" value="F:microtubule motor activity"/>
    <property type="evidence" value="ECO:0007669"/>
    <property type="project" value="InterPro"/>
</dbReference>
<dbReference type="EMBL" id="GL349442">
    <property type="protein sequence ID" value="KNC46291.1"/>
    <property type="molecule type" value="Genomic_DNA"/>
</dbReference>
<feature type="binding site" evidence="1">
    <location>
        <begin position="247"/>
        <end position="254"/>
    </location>
    <ligand>
        <name>ATP</name>
        <dbReference type="ChEBI" id="CHEBI:30616"/>
    </ligand>
</feature>
<dbReference type="GeneID" id="25562397"/>
<comment type="similarity">
    <text evidence="1">Belongs to the TRAFAC class myosin-kinesin ATPase superfamily. Kinesin family.</text>
</comment>
<dbReference type="PROSITE" id="PS50042">
    <property type="entry name" value="CNMP_BINDING_3"/>
    <property type="match status" value="1"/>
</dbReference>
<dbReference type="InterPro" id="IPR018490">
    <property type="entry name" value="cNMP-bd_dom_sf"/>
</dbReference>
<dbReference type="Gene3D" id="2.60.120.10">
    <property type="entry name" value="Jelly Rolls"/>
    <property type="match status" value="1"/>
</dbReference>
<dbReference type="PANTHER" id="PTHR24115:SF546">
    <property type="entry name" value="KINESIN-LIKE PROTEIN KIF14"/>
    <property type="match status" value="1"/>
</dbReference>
<feature type="region of interest" description="Disordered" evidence="2">
    <location>
        <begin position="1"/>
        <end position="36"/>
    </location>
</feature>
<dbReference type="STRING" id="461836.A0A0L0D261"/>
<keyword evidence="6" id="KW-1185">Reference proteome</keyword>
<keyword evidence="1" id="KW-0547">Nucleotide-binding</keyword>
<feature type="domain" description="Cyclic nucleotide-binding" evidence="3">
    <location>
        <begin position="46"/>
        <end position="146"/>
    </location>
</feature>
<evidence type="ECO:0000313" key="5">
    <source>
        <dbReference type="EMBL" id="KNC46291.1"/>
    </source>
</evidence>
<dbReference type="GO" id="GO:0005874">
    <property type="term" value="C:microtubule"/>
    <property type="evidence" value="ECO:0007669"/>
    <property type="project" value="TreeGrafter"/>
</dbReference>
<proteinExistence type="inferred from homology"/>
<dbReference type="PANTHER" id="PTHR24115">
    <property type="entry name" value="KINESIN-RELATED"/>
    <property type="match status" value="1"/>
</dbReference>
<name>A0A0L0D261_THETB</name>
<feature type="compositionally biased region" description="Low complexity" evidence="2">
    <location>
        <begin position="9"/>
        <end position="36"/>
    </location>
</feature>
<dbReference type="eggNOG" id="KOG0245">
    <property type="taxonomic scope" value="Eukaryota"/>
</dbReference>
<evidence type="ECO:0000313" key="6">
    <source>
        <dbReference type="Proteomes" id="UP000054408"/>
    </source>
</evidence>
<evidence type="ECO:0000256" key="2">
    <source>
        <dbReference type="SAM" id="MobiDB-lite"/>
    </source>
</evidence>
<sequence>MRRSGGGATTPAAPGGPAASSASAASSAGHAGSSSSGASVKLIKALKHAMEIRHYSMGELVVARGSNGSEMYVVTGGVVEVVVQPSSPSPSSSSSASPPRAIPLHEGAHFGEIGLYAPGTVRMADVEARSEARVMILRREALDRVLLAQACVGYDPHVLVAVRLAPPSRVRATADSDSPLVTKASGSRIKITSQAWSSHEAKVKAKAFDFDHVFDTTDSTQRLDRTLGCHVVNAVLDGFHTCVVAYGQTGTGKTYTMREFVPLVAGRLFAALAAEDAAHPDIHFSVELSALEVYCEQLRDLLFRSTQAPPELKLRGDAKTNVRVENLSRKRVKSLDELAFFFKAGMEARTVTATKANEASSPAHTIFTLYVTRRQELPDGEVLSLMTKLTFTDLAGTQREYAKRKGLDAVRHENDGTSAAQERERRKINLALQTLGLVIHSLATGREPPYRQSVLSMLLSQSLGGNSKTFFLATVLPTNLKLSLRTLKDAEFVMRIRNNAVRGVMAAGGGAFLTARVHIPAALPPLSMAAAWSLIADANRLLEAIGEPLTFSLEPHDEVSLRYPYAVRASCTRALLHAHYDPDSFETALQTLHLLHDGAAPTLDAFGARGSRIFHPAFPFYLAPERTEIGRLAIDVSHVVASSSRTSKLVSGTFARAGLAIAALVHIDPTSVRSGHAAAASTKPEPPALAHARITDAELASISPLGVCHEPLADALRAEGTADLEPGAHATLHIRIPALEQVPGRATASLVIHATLGSTCAESLPALPHCWQSGDAFDGMIALPVRLDETWFDATARRPAPHHILHLAVTGTRPIADLIPPACTPQTETSSVPAPDPASDRATAYTAVLSIYDALRGPAAVLDARQGANDQL</sequence>
<dbReference type="GO" id="GO:0005524">
    <property type="term" value="F:ATP binding"/>
    <property type="evidence" value="ECO:0007669"/>
    <property type="project" value="UniProtKB-UniRule"/>
</dbReference>
<gene>
    <name evidence="5" type="ORF">AMSG_02744</name>
</gene>
<evidence type="ECO:0000259" key="4">
    <source>
        <dbReference type="PROSITE" id="PS50067"/>
    </source>
</evidence>
<dbReference type="GO" id="GO:0016887">
    <property type="term" value="F:ATP hydrolysis activity"/>
    <property type="evidence" value="ECO:0007669"/>
    <property type="project" value="TreeGrafter"/>
</dbReference>
<dbReference type="RefSeq" id="XP_013760585.1">
    <property type="nucleotide sequence ID" value="XM_013905131.1"/>
</dbReference>
<dbReference type="InterPro" id="IPR027417">
    <property type="entry name" value="P-loop_NTPase"/>
</dbReference>
<evidence type="ECO:0008006" key="7">
    <source>
        <dbReference type="Google" id="ProtNLM"/>
    </source>
</evidence>
<protein>
    <recommendedName>
        <fullName evidence="7">Kinesin motor domain-containing protein</fullName>
    </recommendedName>
</protein>
<dbReference type="InterPro" id="IPR027640">
    <property type="entry name" value="Kinesin-like_fam"/>
</dbReference>
<dbReference type="InterPro" id="IPR036961">
    <property type="entry name" value="Kinesin_motor_dom_sf"/>
</dbReference>
<dbReference type="SUPFAM" id="SSF52540">
    <property type="entry name" value="P-loop containing nucleoside triphosphate hydrolases"/>
    <property type="match status" value="1"/>
</dbReference>
<dbReference type="PRINTS" id="PR00380">
    <property type="entry name" value="KINESINHEAVY"/>
</dbReference>
<organism evidence="5 6">
    <name type="scientific">Thecamonas trahens ATCC 50062</name>
    <dbReference type="NCBI Taxonomy" id="461836"/>
    <lineage>
        <taxon>Eukaryota</taxon>
        <taxon>Apusozoa</taxon>
        <taxon>Apusomonadida</taxon>
        <taxon>Apusomonadidae</taxon>
        <taxon>Thecamonas</taxon>
    </lineage>
</organism>
<dbReference type="InterPro" id="IPR001752">
    <property type="entry name" value="Kinesin_motor_dom"/>
</dbReference>
<keyword evidence="1" id="KW-0505">Motor protein</keyword>
<dbReference type="Pfam" id="PF00027">
    <property type="entry name" value="cNMP_binding"/>
    <property type="match status" value="1"/>
</dbReference>
<dbReference type="AlphaFoldDB" id="A0A0L0D261"/>
<feature type="domain" description="Kinesin motor" evidence="4">
    <location>
        <begin position="157"/>
        <end position="496"/>
    </location>
</feature>
<reference evidence="5 6" key="1">
    <citation type="submission" date="2010-05" db="EMBL/GenBank/DDBJ databases">
        <title>The Genome Sequence of Thecamonas trahens ATCC 50062.</title>
        <authorList>
            <consortium name="The Broad Institute Genome Sequencing Platform"/>
            <person name="Russ C."/>
            <person name="Cuomo C."/>
            <person name="Shea T."/>
            <person name="Young S.K."/>
            <person name="Zeng Q."/>
            <person name="Koehrsen M."/>
            <person name="Haas B."/>
            <person name="Borodovsky M."/>
            <person name="Guigo R."/>
            <person name="Alvarado L."/>
            <person name="Berlin A."/>
            <person name="Bochicchio J."/>
            <person name="Borenstein D."/>
            <person name="Chapman S."/>
            <person name="Chen Z."/>
            <person name="Freedman E."/>
            <person name="Gellesch M."/>
            <person name="Goldberg J."/>
            <person name="Griggs A."/>
            <person name="Gujja S."/>
            <person name="Heilman E."/>
            <person name="Heiman D."/>
            <person name="Hepburn T."/>
            <person name="Howarth C."/>
            <person name="Jen D."/>
            <person name="Larson L."/>
            <person name="Mehta T."/>
            <person name="Park D."/>
            <person name="Pearson M."/>
            <person name="Roberts A."/>
            <person name="Saif S."/>
            <person name="Shenoy N."/>
            <person name="Sisk P."/>
            <person name="Stolte C."/>
            <person name="Sykes S."/>
            <person name="Thomson T."/>
            <person name="Walk T."/>
            <person name="White J."/>
            <person name="Yandava C."/>
            <person name="Burger G."/>
            <person name="Gray M.W."/>
            <person name="Holland P.W.H."/>
            <person name="King N."/>
            <person name="Lang F.B.F."/>
            <person name="Roger A.J."/>
            <person name="Ruiz-Trillo I."/>
            <person name="Lander E."/>
            <person name="Nusbaum C."/>
        </authorList>
    </citation>
    <scope>NUCLEOTIDE SEQUENCE [LARGE SCALE GENOMIC DNA]</scope>
    <source>
        <strain evidence="5 6">ATCC 50062</strain>
    </source>
</reference>
<dbReference type="Pfam" id="PF00225">
    <property type="entry name" value="Kinesin"/>
    <property type="match status" value="1"/>
</dbReference>
<evidence type="ECO:0000256" key="1">
    <source>
        <dbReference type="PROSITE-ProRule" id="PRU00283"/>
    </source>
</evidence>
<dbReference type="PROSITE" id="PS50067">
    <property type="entry name" value="KINESIN_MOTOR_2"/>
    <property type="match status" value="1"/>
</dbReference>
<dbReference type="InterPro" id="IPR000595">
    <property type="entry name" value="cNMP-bd_dom"/>
</dbReference>
<dbReference type="InterPro" id="IPR014710">
    <property type="entry name" value="RmlC-like_jellyroll"/>
</dbReference>
<accession>A0A0L0D261</accession>
<dbReference type="SMART" id="SM00129">
    <property type="entry name" value="KISc"/>
    <property type="match status" value="1"/>
</dbReference>